<proteinExistence type="predicted"/>
<name>A0A8H5BYQ0_9AGAR</name>
<organism evidence="2 3">
    <name type="scientific">Tetrapyrgos nigripes</name>
    <dbReference type="NCBI Taxonomy" id="182062"/>
    <lineage>
        <taxon>Eukaryota</taxon>
        <taxon>Fungi</taxon>
        <taxon>Dikarya</taxon>
        <taxon>Basidiomycota</taxon>
        <taxon>Agaricomycotina</taxon>
        <taxon>Agaricomycetes</taxon>
        <taxon>Agaricomycetidae</taxon>
        <taxon>Agaricales</taxon>
        <taxon>Marasmiineae</taxon>
        <taxon>Marasmiaceae</taxon>
        <taxon>Tetrapyrgos</taxon>
    </lineage>
</organism>
<dbReference type="EMBL" id="JAACJM010000325">
    <property type="protein sequence ID" value="KAF5331471.1"/>
    <property type="molecule type" value="Genomic_DNA"/>
</dbReference>
<keyword evidence="3" id="KW-1185">Reference proteome</keyword>
<keyword evidence="1" id="KW-0175">Coiled coil</keyword>
<sequence length="292" mass="32630">MTLPNSPSMRTYVSCVDIDKQPELNPNLLIHQEIQCPVQTCPGRMPSRHITHRFRKLPTLWHNLSNALAELQLKDPAALDRPTSKHRLSSSSQKTLLDLLDEKLSTISDFLEPGAEQATSTSGWPSVLLAKLHLHINETEEAEANVKNMVVSLQGLAEEISQLHPELQRELVEAISTIPPALNARQAVSAELLAATIETCLIKLSLMRARCHQTLYGFKSSNNPENTMQKALTTAYSKLRNEADDLEEEDGYLDQQLEEYENLMQLVDGSESGFGQLVEDWVYVAEGDRGMS</sequence>
<evidence type="ECO:0000313" key="3">
    <source>
        <dbReference type="Proteomes" id="UP000559256"/>
    </source>
</evidence>
<dbReference type="OrthoDB" id="3244737at2759"/>
<evidence type="ECO:0000256" key="1">
    <source>
        <dbReference type="SAM" id="Coils"/>
    </source>
</evidence>
<dbReference type="Proteomes" id="UP000559256">
    <property type="component" value="Unassembled WGS sequence"/>
</dbReference>
<comment type="caution">
    <text evidence="2">The sequence shown here is derived from an EMBL/GenBank/DDBJ whole genome shotgun (WGS) entry which is preliminary data.</text>
</comment>
<feature type="coiled-coil region" evidence="1">
    <location>
        <begin position="229"/>
        <end position="263"/>
    </location>
</feature>
<gene>
    <name evidence="2" type="ORF">D9758_015500</name>
</gene>
<dbReference type="AlphaFoldDB" id="A0A8H5BYQ0"/>
<evidence type="ECO:0000313" key="2">
    <source>
        <dbReference type="EMBL" id="KAF5331471.1"/>
    </source>
</evidence>
<reference evidence="2 3" key="1">
    <citation type="journal article" date="2020" name="ISME J.">
        <title>Uncovering the hidden diversity of litter-decomposition mechanisms in mushroom-forming fungi.</title>
        <authorList>
            <person name="Floudas D."/>
            <person name="Bentzer J."/>
            <person name="Ahren D."/>
            <person name="Johansson T."/>
            <person name="Persson P."/>
            <person name="Tunlid A."/>
        </authorList>
    </citation>
    <scope>NUCLEOTIDE SEQUENCE [LARGE SCALE GENOMIC DNA]</scope>
    <source>
        <strain evidence="2 3">CBS 291.85</strain>
    </source>
</reference>
<accession>A0A8H5BYQ0</accession>
<protein>
    <submittedName>
        <fullName evidence="2">Uncharacterized protein</fullName>
    </submittedName>
</protein>